<evidence type="ECO:0000313" key="7">
    <source>
        <dbReference type="Proteomes" id="UP001648503"/>
    </source>
</evidence>
<evidence type="ECO:0000256" key="2">
    <source>
        <dbReference type="ARBA" id="ARBA00006374"/>
    </source>
</evidence>
<comment type="subcellular location">
    <subcellularLocation>
        <location evidence="1">Nucleus</location>
    </subcellularLocation>
</comment>
<organism evidence="6 7">
    <name type="scientific">Batrachochytrium salamandrivorans</name>
    <dbReference type="NCBI Taxonomy" id="1357716"/>
    <lineage>
        <taxon>Eukaryota</taxon>
        <taxon>Fungi</taxon>
        <taxon>Fungi incertae sedis</taxon>
        <taxon>Chytridiomycota</taxon>
        <taxon>Chytridiomycota incertae sedis</taxon>
        <taxon>Chytridiomycetes</taxon>
        <taxon>Rhizophydiales</taxon>
        <taxon>Rhizophydiales incertae sedis</taxon>
        <taxon>Batrachochytrium</taxon>
    </lineage>
</organism>
<reference evidence="6 7" key="1">
    <citation type="submission" date="2021-02" db="EMBL/GenBank/DDBJ databases">
        <title>Variation within the Batrachochytrium salamandrivorans European outbreak.</title>
        <authorList>
            <person name="Kelly M."/>
            <person name="Pasmans F."/>
            <person name="Shea T.P."/>
            <person name="Munoz J.F."/>
            <person name="Carranza S."/>
            <person name="Cuomo C.A."/>
            <person name="Martel A."/>
        </authorList>
    </citation>
    <scope>NUCLEOTIDE SEQUENCE [LARGE SCALE GENOMIC DNA]</scope>
    <source>
        <strain evidence="6 7">AMFP18/2</strain>
    </source>
</reference>
<evidence type="ECO:0000256" key="3">
    <source>
        <dbReference type="ARBA" id="ARBA00022552"/>
    </source>
</evidence>
<feature type="compositionally biased region" description="Low complexity" evidence="5">
    <location>
        <begin position="378"/>
        <end position="388"/>
    </location>
</feature>
<dbReference type="PANTHER" id="PTHR13026:SF0">
    <property type="entry name" value="RIBOSOMAL RNA PROCESSING 1B"/>
    <property type="match status" value="1"/>
</dbReference>
<accession>A0ABQ8FNJ0</accession>
<comment type="caution">
    <text evidence="6">The sequence shown here is derived from an EMBL/GenBank/DDBJ whole genome shotgun (WGS) entry which is preliminary data.</text>
</comment>
<dbReference type="InterPro" id="IPR010301">
    <property type="entry name" value="RRP1"/>
</dbReference>
<feature type="region of interest" description="Disordered" evidence="5">
    <location>
        <begin position="368"/>
        <end position="388"/>
    </location>
</feature>
<evidence type="ECO:0000313" key="6">
    <source>
        <dbReference type="EMBL" id="KAH6599917.1"/>
    </source>
</evidence>
<sequence length="633" mass="69972">MPTVMVVSPTPASSNAATIPTTISSIGFGKRLAHTEKSIRDKAVKSLQEYLTANAKSLSDLEFLKLWKGLYYCFWMSDKPLIQQGLAQNLASTITRLPASEAIRYIHAFWKTLIKEWYGIDRLRLDKFYLLCRQFHLWTFTLLIENDWDKDLLDKVFTILEQGPLSINNTSVPDSLRYHTSEVMFEELAKAIKSADEEGKLPQHAFDRLTSSHFLGLEKSDNQQFLQHIVDDFLVLWTTKVDAEDELSLEDTETTTPPNASKIVQECMTPAQLVERLHQIALSNSALKRNRKTIHLFNKRLAKSLGLPYSDPTFSIGMTASTIPDLPVASSTLAAAKTTKKKSKQAKGSMVSLSKAVEVYSEADLWEEGQDNEEAKATSESSSSAAIDNSIEVVEADTAVAAEVSESVSTDSVSVETESTKKRKRKALKKVAKEFTAVDVDAPVEVISGCVDDLGDDDTVSKKSRIEAVEDVSDIQEGHQEVFEVPSGEAAAQSDVDTLDDTNVSPSGRKSVRWGTKLRVKTFFKLKPICASSEIKTPEHKPATKSALRKSPAKFDTMMFDDCVDGDMGAATPDQILDQIALGLNQRRDLDPCRVYPISLVVAVDVVSESDLLVMDSSTITLILGLHRIPSKL</sequence>
<gene>
    <name evidence="6" type="ORF">BASA50_002691</name>
</gene>
<evidence type="ECO:0000256" key="5">
    <source>
        <dbReference type="SAM" id="MobiDB-lite"/>
    </source>
</evidence>
<dbReference type="Pfam" id="PF05997">
    <property type="entry name" value="Nop52"/>
    <property type="match status" value="1"/>
</dbReference>
<proteinExistence type="inferred from homology"/>
<comment type="similarity">
    <text evidence="2">Belongs to the RRP1 family.</text>
</comment>
<keyword evidence="7" id="KW-1185">Reference proteome</keyword>
<protein>
    <submittedName>
        <fullName evidence="6">Uncharacterized protein</fullName>
    </submittedName>
</protein>
<keyword evidence="3" id="KW-0698">rRNA processing</keyword>
<dbReference type="EMBL" id="JAFCIX010000055">
    <property type="protein sequence ID" value="KAH6599917.1"/>
    <property type="molecule type" value="Genomic_DNA"/>
</dbReference>
<evidence type="ECO:0000256" key="4">
    <source>
        <dbReference type="ARBA" id="ARBA00023242"/>
    </source>
</evidence>
<name>A0ABQ8FNJ0_9FUNG</name>
<dbReference type="Proteomes" id="UP001648503">
    <property type="component" value="Unassembled WGS sequence"/>
</dbReference>
<dbReference type="PANTHER" id="PTHR13026">
    <property type="entry name" value="NNP-1 PROTEIN NOVEL NUCLEAR PROTEIN 1 NOP52"/>
    <property type="match status" value="1"/>
</dbReference>
<evidence type="ECO:0000256" key="1">
    <source>
        <dbReference type="ARBA" id="ARBA00004123"/>
    </source>
</evidence>
<keyword evidence="4" id="KW-0539">Nucleus</keyword>